<dbReference type="STRING" id="1908264.BKK54_06345"/>
<dbReference type="AlphaFoldDB" id="A0A1V3J4Y3"/>
<name>A0A1V3J4Y3_9PAST</name>
<evidence type="ECO:0000313" key="2">
    <source>
        <dbReference type="EMBL" id="OOF50263.1"/>
    </source>
</evidence>
<sequence>MAGWTMPVQHASFRGARFDVLSVDDDLYRATIEHAYPFVNGADVEDLGLNPLTVRMQAVFYGAGYYTDFKKFLSVLQKSGAATLVHPIRGRLQNMICSGASFHHEADMIDYVALDLTFIESTPAKPIFVFNYSLLAKIDALLSELEDFIDDVMALYGEFMEIVAFAANVKSRLLSVYGALFGCFEQVRSLFDFDKTQYGVSPAVTQDNFKTKSRRAVRDLVTMIDSGLRQIAARKDLTTRAKFDEVLRTIIRIKTMPADLVSGKNIKSAKEQATLKSLTTSFSKEDTESVHLMMQLAASVALLRIATELVEDEALLPQDIDYITTKVRSQIVDNLQLLREQTDKEHSGANITVLTTPNTGFYAAAHKTAEQLRNKAHKFTRLALAAINRKPPLMVREVPFSGTVQQIAHAFYGDYKRAGELLRLNPQIRYPNYISRGEWLNSYVK</sequence>
<keyword evidence="3" id="KW-1185">Reference proteome</keyword>
<evidence type="ECO:0000313" key="3">
    <source>
        <dbReference type="Proteomes" id="UP000188481"/>
    </source>
</evidence>
<evidence type="ECO:0000259" key="1">
    <source>
        <dbReference type="Pfam" id="PF07157"/>
    </source>
</evidence>
<dbReference type="Proteomes" id="UP000188481">
    <property type="component" value="Unassembled WGS sequence"/>
</dbReference>
<dbReference type="EMBL" id="MLHN01000010">
    <property type="protein sequence ID" value="OOF50263.1"/>
    <property type="molecule type" value="Genomic_DNA"/>
</dbReference>
<gene>
    <name evidence="2" type="ORF">BKK54_06345</name>
</gene>
<accession>A0A1V3J4Y3</accession>
<dbReference type="RefSeq" id="WP_077542301.1">
    <property type="nucleotide sequence ID" value="NZ_MLHN01000010.1"/>
</dbReference>
<proteinExistence type="predicted"/>
<dbReference type="Pfam" id="PF07157">
    <property type="entry name" value="DNA_circ_N"/>
    <property type="match status" value="1"/>
</dbReference>
<comment type="caution">
    <text evidence="2">The sequence shown here is derived from an EMBL/GenBank/DDBJ whole genome shotgun (WGS) entry which is preliminary data.</text>
</comment>
<dbReference type="InterPro" id="IPR009826">
    <property type="entry name" value="DNA_circ_N"/>
</dbReference>
<protein>
    <submittedName>
        <fullName evidence="2">Phage morphogenesis protein</fullName>
    </submittedName>
</protein>
<organism evidence="2 3">
    <name type="scientific">Rodentibacter genomosp. 1</name>
    <dbReference type="NCBI Taxonomy" id="1908264"/>
    <lineage>
        <taxon>Bacteria</taxon>
        <taxon>Pseudomonadati</taxon>
        <taxon>Pseudomonadota</taxon>
        <taxon>Gammaproteobacteria</taxon>
        <taxon>Pasteurellales</taxon>
        <taxon>Pasteurellaceae</taxon>
        <taxon>Rodentibacter</taxon>
    </lineage>
</organism>
<feature type="domain" description="DNA circulation N-terminal" evidence="1">
    <location>
        <begin position="8"/>
        <end position="93"/>
    </location>
</feature>
<reference evidence="2 3" key="1">
    <citation type="submission" date="2016-10" db="EMBL/GenBank/DDBJ databases">
        <title>Rodentibacter gen. nov. and new species.</title>
        <authorList>
            <person name="Christensen H."/>
        </authorList>
    </citation>
    <scope>NUCLEOTIDE SEQUENCE [LARGE SCALE GENOMIC DNA]</scope>
    <source>
        <strain evidence="3">ppn416</strain>
    </source>
</reference>